<evidence type="ECO:0000313" key="3">
    <source>
        <dbReference type="RefSeq" id="XP_023159784.1"/>
    </source>
</evidence>
<dbReference type="GO" id="GO:0010349">
    <property type="term" value="F:L-galactose dehydrogenase activity"/>
    <property type="evidence" value="ECO:0007669"/>
    <property type="project" value="InterPro"/>
</dbReference>
<organism evidence="2 3">
    <name type="scientific">Drosophila hydei</name>
    <name type="common">Fruit fly</name>
    <dbReference type="NCBI Taxonomy" id="7224"/>
    <lineage>
        <taxon>Eukaryota</taxon>
        <taxon>Metazoa</taxon>
        <taxon>Ecdysozoa</taxon>
        <taxon>Arthropoda</taxon>
        <taxon>Hexapoda</taxon>
        <taxon>Insecta</taxon>
        <taxon>Pterygota</taxon>
        <taxon>Neoptera</taxon>
        <taxon>Endopterygota</taxon>
        <taxon>Diptera</taxon>
        <taxon>Brachycera</taxon>
        <taxon>Muscomorpha</taxon>
        <taxon>Ephydroidea</taxon>
        <taxon>Drosophilidae</taxon>
        <taxon>Drosophila</taxon>
    </lineage>
</organism>
<sequence>MSGTLPVTFVKGFHNEELVRRMEYRKLGGTNLRVSVLALGGATLSALFDKKFDEEEGIRTVQEAIKSGINYIDTAPFYGQGQSEQVLGKALMDVPREAYYVATKVGRYELDPERMFDFTAAKTRESVKKSLGLLGLDYVDVLQVHDVDAAPSLDIVLKETIPVLEEYVKAGKARFIGITGYDVDVLKECAERAKGRVNIVLSYARYTLLDNTLLRHMKAFRELNVGVICAAAHALGLLSNAGPQAWHPGSQELQQVGRHAAEICKQRGVELGKLAMYYSMQLEGAATFLIGIPNRRLLQINLDAVFNGLSSAEQEVLQYLRENVFKKSYSWGSTLSTISDFK</sequence>
<dbReference type="FunFam" id="3.20.20.100:FF:000011">
    <property type="entry name" value="Aldo/keto reductase"/>
    <property type="match status" value="1"/>
</dbReference>
<dbReference type="GeneID" id="111592023"/>
<dbReference type="GO" id="GO:0005829">
    <property type="term" value="C:cytosol"/>
    <property type="evidence" value="ECO:0007669"/>
    <property type="project" value="TreeGrafter"/>
</dbReference>
<dbReference type="KEGG" id="dhe:111592023"/>
<feature type="domain" description="NADP-dependent oxidoreductase" evidence="1">
    <location>
        <begin position="37"/>
        <end position="313"/>
    </location>
</feature>
<gene>
    <name evidence="3" type="primary">LOC111592023</name>
</gene>
<dbReference type="OMA" id="RHMKAFR"/>
<dbReference type="Proteomes" id="UP000504633">
    <property type="component" value="Unplaced"/>
</dbReference>
<accession>A0A6J1L999</accession>
<dbReference type="InterPro" id="IPR044479">
    <property type="entry name" value="LGALDH-like"/>
</dbReference>
<proteinExistence type="predicted"/>
<dbReference type="RefSeq" id="XP_023159784.1">
    <property type="nucleotide sequence ID" value="XM_023304016.2"/>
</dbReference>
<reference evidence="3" key="1">
    <citation type="submission" date="2025-08" db="UniProtKB">
        <authorList>
            <consortium name="RefSeq"/>
        </authorList>
    </citation>
    <scope>IDENTIFICATION</scope>
    <source>
        <strain evidence="3">15085-1641.00</strain>
        <tissue evidence="3">Whole body</tissue>
    </source>
</reference>
<dbReference type="OrthoDB" id="48988at2759"/>
<evidence type="ECO:0000313" key="2">
    <source>
        <dbReference type="Proteomes" id="UP000504633"/>
    </source>
</evidence>
<protein>
    <submittedName>
        <fullName evidence="3">L-galactose dehydrogenase</fullName>
    </submittedName>
</protein>
<dbReference type="InterPro" id="IPR023210">
    <property type="entry name" value="NADP_OxRdtase_dom"/>
</dbReference>
<dbReference type="InterPro" id="IPR020471">
    <property type="entry name" value="AKR"/>
</dbReference>
<name>A0A6J1L999_DROHY</name>
<dbReference type="PRINTS" id="PR00069">
    <property type="entry name" value="ALDKETRDTASE"/>
</dbReference>
<dbReference type="AlphaFoldDB" id="A0A6J1L999"/>
<dbReference type="CDD" id="cd19163">
    <property type="entry name" value="AKR_galDH"/>
    <property type="match status" value="1"/>
</dbReference>
<dbReference type="PANTHER" id="PTHR42686">
    <property type="entry name" value="GH17980P-RELATED"/>
    <property type="match status" value="1"/>
</dbReference>
<dbReference type="InterPro" id="IPR036812">
    <property type="entry name" value="NAD(P)_OxRdtase_dom_sf"/>
</dbReference>
<dbReference type="Pfam" id="PF00248">
    <property type="entry name" value="Aldo_ket_red"/>
    <property type="match status" value="1"/>
</dbReference>
<dbReference type="Gene3D" id="3.20.20.100">
    <property type="entry name" value="NADP-dependent oxidoreductase domain"/>
    <property type="match status" value="1"/>
</dbReference>
<evidence type="ECO:0000259" key="1">
    <source>
        <dbReference type="Pfam" id="PF00248"/>
    </source>
</evidence>
<dbReference type="PANTHER" id="PTHR42686:SF1">
    <property type="entry name" value="GH17980P-RELATED"/>
    <property type="match status" value="1"/>
</dbReference>
<keyword evidence="2" id="KW-1185">Reference proteome</keyword>
<dbReference type="SUPFAM" id="SSF51430">
    <property type="entry name" value="NAD(P)-linked oxidoreductase"/>
    <property type="match status" value="1"/>
</dbReference>